<dbReference type="InterPro" id="IPR032808">
    <property type="entry name" value="DoxX"/>
</dbReference>
<dbReference type="KEGG" id="rga:RGR602_CH02034"/>
<sequence length="130" mass="14051">MSGFERLSAYQPYALAALRIITALLYIEHGTMKLFEFPIPQGEGGPLPPLMLVSALLEFVGGLAILVGFLTRPIAFILSGQMAVAYFMAHVPLGFFPAVNQGESAILYCFIFLFLVFAGAGAFSVDKRNA</sequence>
<dbReference type="Pfam" id="PF07681">
    <property type="entry name" value="DoxX"/>
    <property type="match status" value="1"/>
</dbReference>
<feature type="transmembrane region" description="Helical" evidence="7">
    <location>
        <begin position="7"/>
        <end position="27"/>
    </location>
</feature>
<organism evidence="8 9">
    <name type="scientific">Rhizobium gallicum bv. gallicum R602sp</name>
    <dbReference type="NCBI Taxonomy" id="1041138"/>
    <lineage>
        <taxon>Bacteria</taxon>
        <taxon>Pseudomonadati</taxon>
        <taxon>Pseudomonadota</taxon>
        <taxon>Alphaproteobacteria</taxon>
        <taxon>Hyphomicrobiales</taxon>
        <taxon>Rhizobiaceae</taxon>
        <taxon>Rhizobium/Agrobacterium group</taxon>
        <taxon>Rhizobium</taxon>
    </lineage>
</organism>
<evidence type="ECO:0000256" key="2">
    <source>
        <dbReference type="ARBA" id="ARBA00006679"/>
    </source>
</evidence>
<feature type="transmembrane region" description="Helical" evidence="7">
    <location>
        <begin position="105"/>
        <end position="125"/>
    </location>
</feature>
<dbReference type="HOGENOM" id="CLU_058421_2_1_5"/>
<evidence type="ECO:0000256" key="1">
    <source>
        <dbReference type="ARBA" id="ARBA00004651"/>
    </source>
</evidence>
<evidence type="ECO:0000256" key="5">
    <source>
        <dbReference type="ARBA" id="ARBA00022989"/>
    </source>
</evidence>
<dbReference type="EMBL" id="CP006877">
    <property type="protein sequence ID" value="AJD41362.1"/>
    <property type="molecule type" value="Genomic_DNA"/>
</dbReference>
<dbReference type="PANTHER" id="PTHR33452:SF4">
    <property type="entry name" value="BLL4328 PROTEIN"/>
    <property type="match status" value="1"/>
</dbReference>
<evidence type="ECO:0000256" key="3">
    <source>
        <dbReference type="ARBA" id="ARBA00022475"/>
    </source>
</evidence>
<dbReference type="PANTHER" id="PTHR33452">
    <property type="entry name" value="OXIDOREDUCTASE CATD-RELATED"/>
    <property type="match status" value="1"/>
</dbReference>
<dbReference type="GO" id="GO:0005886">
    <property type="term" value="C:plasma membrane"/>
    <property type="evidence" value="ECO:0007669"/>
    <property type="project" value="UniProtKB-SubCell"/>
</dbReference>
<gene>
    <name evidence="8" type="ORF">RGR602_CH02034</name>
</gene>
<name>A0A0B4X4A5_9HYPH</name>
<keyword evidence="5 7" id="KW-1133">Transmembrane helix</keyword>
<keyword evidence="6 7" id="KW-0472">Membrane</keyword>
<protein>
    <submittedName>
        <fullName evidence="8">DoxX family protein</fullName>
    </submittedName>
</protein>
<evidence type="ECO:0000313" key="9">
    <source>
        <dbReference type="Proteomes" id="UP000031368"/>
    </source>
</evidence>
<keyword evidence="4 7" id="KW-0812">Transmembrane</keyword>
<keyword evidence="9" id="KW-1185">Reference proteome</keyword>
<evidence type="ECO:0000313" key="8">
    <source>
        <dbReference type="EMBL" id="AJD41362.1"/>
    </source>
</evidence>
<dbReference type="InterPro" id="IPR051907">
    <property type="entry name" value="DoxX-like_oxidoreductase"/>
</dbReference>
<proteinExistence type="inferred from homology"/>
<accession>A0A0B4X4A5</accession>
<feature type="transmembrane region" description="Helical" evidence="7">
    <location>
        <begin position="82"/>
        <end position="99"/>
    </location>
</feature>
<evidence type="ECO:0000256" key="6">
    <source>
        <dbReference type="ARBA" id="ARBA00023136"/>
    </source>
</evidence>
<comment type="similarity">
    <text evidence="2">Belongs to the DoxX family.</text>
</comment>
<keyword evidence="3" id="KW-1003">Cell membrane</keyword>
<dbReference type="Proteomes" id="UP000031368">
    <property type="component" value="Chromosome"/>
</dbReference>
<dbReference type="RefSeq" id="WP_039844979.1">
    <property type="nucleotide sequence ID" value="NZ_CP006877.1"/>
</dbReference>
<evidence type="ECO:0000256" key="4">
    <source>
        <dbReference type="ARBA" id="ARBA00022692"/>
    </source>
</evidence>
<feature type="transmembrane region" description="Helical" evidence="7">
    <location>
        <begin position="47"/>
        <end position="70"/>
    </location>
</feature>
<comment type="subcellular location">
    <subcellularLocation>
        <location evidence="1">Cell membrane</location>
        <topology evidence="1">Multi-pass membrane protein</topology>
    </subcellularLocation>
</comment>
<reference evidence="8 9" key="1">
    <citation type="submission" date="2013-11" db="EMBL/GenBank/DDBJ databases">
        <title>Complete genome sequence of Rhizobium gallicum bv. gallicum R602.</title>
        <authorList>
            <person name="Bustos P."/>
            <person name="Santamaria R.I."/>
            <person name="Lozano L."/>
            <person name="Acosta J.L."/>
            <person name="Ormeno-Orrillo E."/>
            <person name="Rogel M.A."/>
            <person name="Romero D."/>
            <person name="Cevallos M.A."/>
            <person name="Martinez-Romero E."/>
            <person name="Gonzalez V."/>
        </authorList>
    </citation>
    <scope>NUCLEOTIDE SEQUENCE [LARGE SCALE GENOMIC DNA]</scope>
    <source>
        <strain evidence="8 9">R602</strain>
    </source>
</reference>
<evidence type="ECO:0000256" key="7">
    <source>
        <dbReference type="SAM" id="Phobius"/>
    </source>
</evidence>
<dbReference type="AlphaFoldDB" id="A0A0B4X4A5"/>